<feature type="signal peptide" evidence="1">
    <location>
        <begin position="1"/>
        <end position="20"/>
    </location>
</feature>
<accession>A0A242MVJ7</accession>
<evidence type="ECO:0000313" key="2">
    <source>
        <dbReference type="EMBL" id="OTP75457.1"/>
    </source>
</evidence>
<organism evidence="2 3">
    <name type="scientific">Caballeronia sordidicola</name>
    <name type="common">Burkholderia sordidicola</name>
    <dbReference type="NCBI Taxonomy" id="196367"/>
    <lineage>
        <taxon>Bacteria</taxon>
        <taxon>Pseudomonadati</taxon>
        <taxon>Pseudomonadota</taxon>
        <taxon>Betaproteobacteria</taxon>
        <taxon>Burkholderiales</taxon>
        <taxon>Burkholderiaceae</taxon>
        <taxon>Caballeronia</taxon>
    </lineage>
</organism>
<evidence type="ECO:0000256" key="1">
    <source>
        <dbReference type="SAM" id="SignalP"/>
    </source>
</evidence>
<comment type="caution">
    <text evidence="2">The sequence shown here is derived from an EMBL/GenBank/DDBJ whole genome shotgun (WGS) entry which is preliminary data.</text>
</comment>
<dbReference type="EMBL" id="NBTY01000073">
    <property type="protein sequence ID" value="OTP75457.1"/>
    <property type="molecule type" value="Genomic_DNA"/>
</dbReference>
<dbReference type="Proteomes" id="UP000194546">
    <property type="component" value="Unassembled WGS sequence"/>
</dbReference>
<name>A0A242MVJ7_CABSO</name>
<reference evidence="2 3" key="1">
    <citation type="submission" date="2017-03" db="EMBL/GenBank/DDBJ databases">
        <title>Genome analysis of strain PAMC 26510.</title>
        <authorList>
            <person name="Oh H.-M."/>
            <person name="Yang J.-A."/>
        </authorList>
    </citation>
    <scope>NUCLEOTIDE SEQUENCE [LARGE SCALE GENOMIC DNA]</scope>
    <source>
        <strain evidence="2 3">PAMC 26510</strain>
    </source>
</reference>
<keyword evidence="1" id="KW-0732">Signal</keyword>
<dbReference type="Pfam" id="PF12790">
    <property type="entry name" value="T6SS-SciN"/>
    <property type="match status" value="1"/>
</dbReference>
<dbReference type="PROSITE" id="PS51257">
    <property type="entry name" value="PROKAR_LIPOPROTEIN"/>
    <property type="match status" value="1"/>
</dbReference>
<dbReference type="NCBIfam" id="TIGR03352">
    <property type="entry name" value="VI_chp_3"/>
    <property type="match status" value="1"/>
</dbReference>
<feature type="chain" id="PRO_5011234644" evidence="1">
    <location>
        <begin position="21"/>
        <end position="171"/>
    </location>
</feature>
<proteinExistence type="predicted"/>
<protein>
    <submittedName>
        <fullName evidence="2">Type VI secretion lipoprotein/VasD</fullName>
    </submittedName>
</protein>
<sequence length="171" mass="19228">MSLYKLVTALIAWTFVFMLAACASSDPDPKTPKEPLRLDMSVKAGNDVNPDDRGRAAPIVVRVYELKNAETFKSQDFISLQEKDKALLADDINARDEFLLRPGDSKAFRRKPDSTTRVIGVLAAYRDLPNAVWRTTYDLPEARDAAWYRRDSKLHLNITLGAKAIKVTESN</sequence>
<dbReference type="PANTHER" id="PTHR37625:SF4">
    <property type="entry name" value="OUTER MEMBRANE LIPOPROTEIN"/>
    <property type="match status" value="1"/>
</dbReference>
<dbReference type="RefSeq" id="WP_086381559.1">
    <property type="nucleotide sequence ID" value="NZ_NBTY01000073.1"/>
</dbReference>
<dbReference type="Gene3D" id="2.60.40.4150">
    <property type="entry name" value="Type VI secretion system, lipoprotein SciN"/>
    <property type="match status" value="1"/>
</dbReference>
<keyword evidence="2" id="KW-0449">Lipoprotein</keyword>
<evidence type="ECO:0000313" key="3">
    <source>
        <dbReference type="Proteomes" id="UP000194546"/>
    </source>
</evidence>
<dbReference type="InterPro" id="IPR017734">
    <property type="entry name" value="T6SS_SciN"/>
</dbReference>
<dbReference type="InterPro" id="IPR038706">
    <property type="entry name" value="Type_VI_SciN-like_sf"/>
</dbReference>
<gene>
    <name evidence="2" type="ORF">PAMC26510_13535</name>
</gene>
<dbReference type="AlphaFoldDB" id="A0A242MVJ7"/>
<dbReference type="PANTHER" id="PTHR37625">
    <property type="entry name" value="OUTER MEMBRANE LIPOPROTEIN-RELATED"/>
    <property type="match status" value="1"/>
</dbReference>